<evidence type="ECO:0000313" key="1">
    <source>
        <dbReference type="EMBL" id="BCS96302.1"/>
    </source>
</evidence>
<keyword evidence="2" id="KW-1185">Reference proteome</keyword>
<name>A0ABM7PGW1_9BACT</name>
<dbReference type="EMBL" id="AP024488">
    <property type="protein sequence ID" value="BCS96302.1"/>
    <property type="molecule type" value="Genomic_DNA"/>
</dbReference>
<sequence>MFLDVTIQLVPPADLPGANPDVSRVECLHMQGIRAAGAVVYPNALITQKMGALGSPEG</sequence>
<proteinExistence type="predicted"/>
<organism evidence="1 2">
    <name type="scientific">Desulfoluna limicola</name>
    <dbReference type="NCBI Taxonomy" id="2810562"/>
    <lineage>
        <taxon>Bacteria</taxon>
        <taxon>Pseudomonadati</taxon>
        <taxon>Thermodesulfobacteriota</taxon>
        <taxon>Desulfobacteria</taxon>
        <taxon>Desulfobacterales</taxon>
        <taxon>Desulfolunaceae</taxon>
        <taxon>Desulfoluna</taxon>
    </lineage>
</organism>
<accession>A0ABM7PGW1</accession>
<dbReference type="Proteomes" id="UP001320148">
    <property type="component" value="Chromosome"/>
</dbReference>
<evidence type="ECO:0000313" key="2">
    <source>
        <dbReference type="Proteomes" id="UP001320148"/>
    </source>
</evidence>
<protein>
    <submittedName>
        <fullName evidence="1">Uncharacterized protein</fullName>
    </submittedName>
</protein>
<gene>
    <name evidence="1" type="ORF">DSLASN_19340</name>
</gene>
<reference evidence="1 2" key="1">
    <citation type="submission" date="2021-02" db="EMBL/GenBank/DDBJ databases">
        <title>Complete genome of Desulfoluna sp. strain ASN36.</title>
        <authorList>
            <person name="Takahashi A."/>
            <person name="Kojima H."/>
            <person name="Fukui M."/>
        </authorList>
    </citation>
    <scope>NUCLEOTIDE SEQUENCE [LARGE SCALE GENOMIC DNA]</scope>
    <source>
        <strain evidence="1 2">ASN36</strain>
    </source>
</reference>